<name>A0AAE3U0X5_9HYPH</name>
<dbReference type="Proteomes" id="UP001161580">
    <property type="component" value="Unassembled WGS sequence"/>
</dbReference>
<feature type="transmembrane region" description="Helical" evidence="1">
    <location>
        <begin position="89"/>
        <end position="111"/>
    </location>
</feature>
<dbReference type="InterPro" id="IPR008523">
    <property type="entry name" value="DUF805"/>
</dbReference>
<keyword evidence="1" id="KW-1133">Transmembrane helix</keyword>
<gene>
    <name evidence="2" type="ORF">MRS75_10625</name>
</gene>
<dbReference type="EMBL" id="JALDYZ010000004">
    <property type="protein sequence ID" value="MDI7922539.1"/>
    <property type="molecule type" value="Genomic_DNA"/>
</dbReference>
<dbReference type="PANTHER" id="PTHR34980">
    <property type="entry name" value="INNER MEMBRANE PROTEIN-RELATED-RELATED"/>
    <property type="match status" value="1"/>
</dbReference>
<keyword evidence="1" id="KW-0472">Membrane</keyword>
<sequence length="128" mass="13907">MVPAVRAPDMKWLFFSPSGRAGRQIFILGWLFWVMVNSYIAAKLVLSQDDDARMLFWGAIFLASALLSVFSSVMLTIKRLHDVGMPGALAVCLFVPVFSIVALVALCVWPSNDGANAYGARSDGPKAP</sequence>
<reference evidence="2" key="1">
    <citation type="submission" date="2022-03" db="EMBL/GenBank/DDBJ databases">
        <title>Fererhizobium litorale gen. nov., sp. nov., isolated from sandy sediments of the Sea of Japan seashore.</title>
        <authorList>
            <person name="Romanenko L."/>
            <person name="Kurilenko V."/>
            <person name="Otstavnykh N."/>
            <person name="Svetashev V."/>
            <person name="Tekutyeva L."/>
            <person name="Isaeva M."/>
            <person name="Mikhailov V."/>
        </authorList>
    </citation>
    <scope>NUCLEOTIDE SEQUENCE</scope>
    <source>
        <strain evidence="2">KMM 9576</strain>
    </source>
</reference>
<organism evidence="2 3">
    <name type="scientific">Ferirhizobium litorale</name>
    <dbReference type="NCBI Taxonomy" id="2927786"/>
    <lineage>
        <taxon>Bacteria</taxon>
        <taxon>Pseudomonadati</taxon>
        <taxon>Pseudomonadota</taxon>
        <taxon>Alphaproteobacteria</taxon>
        <taxon>Hyphomicrobiales</taxon>
        <taxon>Rhizobiaceae</taxon>
        <taxon>Ferirhizobium</taxon>
    </lineage>
</organism>
<dbReference type="PANTHER" id="PTHR34980:SF3">
    <property type="entry name" value="BLR8105 PROTEIN"/>
    <property type="match status" value="1"/>
</dbReference>
<protein>
    <submittedName>
        <fullName evidence="2">DUF805 domain-containing protein</fullName>
    </submittedName>
</protein>
<dbReference type="RefSeq" id="WP_311786523.1">
    <property type="nucleotide sequence ID" value="NZ_JALDYY010000005.1"/>
</dbReference>
<keyword evidence="1" id="KW-0812">Transmembrane</keyword>
<dbReference type="GO" id="GO:0005886">
    <property type="term" value="C:plasma membrane"/>
    <property type="evidence" value="ECO:0007669"/>
    <property type="project" value="TreeGrafter"/>
</dbReference>
<keyword evidence="3" id="KW-1185">Reference proteome</keyword>
<dbReference type="Pfam" id="PF05656">
    <property type="entry name" value="DUF805"/>
    <property type="match status" value="1"/>
</dbReference>
<dbReference type="AlphaFoldDB" id="A0AAE3U0X5"/>
<feature type="transmembrane region" description="Helical" evidence="1">
    <location>
        <begin position="21"/>
        <end position="42"/>
    </location>
</feature>
<accession>A0AAE3U0X5</accession>
<evidence type="ECO:0000256" key="1">
    <source>
        <dbReference type="SAM" id="Phobius"/>
    </source>
</evidence>
<feature type="transmembrane region" description="Helical" evidence="1">
    <location>
        <begin position="54"/>
        <end position="77"/>
    </location>
</feature>
<comment type="caution">
    <text evidence="2">The sequence shown here is derived from an EMBL/GenBank/DDBJ whole genome shotgun (WGS) entry which is preliminary data.</text>
</comment>
<evidence type="ECO:0000313" key="2">
    <source>
        <dbReference type="EMBL" id="MDI7922539.1"/>
    </source>
</evidence>
<evidence type="ECO:0000313" key="3">
    <source>
        <dbReference type="Proteomes" id="UP001161580"/>
    </source>
</evidence>
<proteinExistence type="predicted"/>